<reference evidence="2 3" key="1">
    <citation type="submission" date="2019-06" db="EMBL/GenBank/DDBJ databases">
        <title>Draft genome sequences of 15 bacterial species constituting the stable defined intestinal microbiota of the GM15 gnotobiotic mouse model.</title>
        <authorList>
            <person name="Elie C."/>
            <person name="Mathieu A."/>
            <person name="Saliou A."/>
            <person name="Darnaud M."/>
            <person name="Leulier F."/>
            <person name="Tamellini A."/>
        </authorList>
    </citation>
    <scope>NUCLEOTIDE SEQUENCE [LARGE SCALE GENOMIC DNA]</scope>
    <source>
        <strain evidence="2 3">JM4-15</strain>
    </source>
</reference>
<dbReference type="EMBL" id="VIQT01000024">
    <property type="protein sequence ID" value="NDO40738.1"/>
    <property type="molecule type" value="Genomic_DNA"/>
</dbReference>
<gene>
    <name evidence="2" type="ORF">FMM72_16240</name>
</gene>
<dbReference type="AlphaFoldDB" id="A0A845T0N6"/>
<proteinExistence type="predicted"/>
<dbReference type="InterPro" id="IPR024380">
    <property type="entry name" value="DUF3848"/>
</dbReference>
<comment type="caution">
    <text evidence="2">The sequence shown here is derived from an EMBL/GenBank/DDBJ whole genome shotgun (WGS) entry which is preliminary data.</text>
</comment>
<protein>
    <submittedName>
        <fullName evidence="2">DUF3848 domain-containing protein</fullName>
    </submittedName>
</protein>
<sequence length="114" mass="13280">MNMANPNLLNKLYQRMSAEQEQYRKWLLGQPLGDILNHAAEYTVREDIVMEMSALELPEAQAKALLKSKTPLADVYKEWNKTETHHMEDLRDVIEARADAVIRAEKERSQREGR</sequence>
<dbReference type="Pfam" id="PF12959">
    <property type="entry name" value="DUF3848"/>
    <property type="match status" value="1"/>
</dbReference>
<name>A0A845T0N6_9FIRM</name>
<evidence type="ECO:0000313" key="2">
    <source>
        <dbReference type="EMBL" id="NDO40738.1"/>
    </source>
</evidence>
<evidence type="ECO:0000313" key="3">
    <source>
        <dbReference type="Proteomes" id="UP000462501"/>
    </source>
</evidence>
<feature type="domain" description="DUF3848" evidence="1">
    <location>
        <begin position="11"/>
        <end position="102"/>
    </location>
</feature>
<organism evidence="2 3">
    <name type="scientific">Anaerotruncus colihominis</name>
    <dbReference type="NCBI Taxonomy" id="169435"/>
    <lineage>
        <taxon>Bacteria</taxon>
        <taxon>Bacillati</taxon>
        <taxon>Bacillota</taxon>
        <taxon>Clostridia</taxon>
        <taxon>Eubacteriales</taxon>
        <taxon>Oscillospiraceae</taxon>
        <taxon>Anaerotruncus</taxon>
    </lineage>
</organism>
<evidence type="ECO:0000259" key="1">
    <source>
        <dbReference type="Pfam" id="PF12959"/>
    </source>
</evidence>
<dbReference type="Proteomes" id="UP000462501">
    <property type="component" value="Unassembled WGS sequence"/>
</dbReference>
<accession>A0A845T0N6</accession>